<keyword evidence="4" id="KW-1185">Reference proteome</keyword>
<comment type="caution">
    <text evidence="2">The sequence shown here is derived from an EMBL/GenBank/DDBJ whole genome shotgun (WGS) entry which is preliminary data.</text>
</comment>
<dbReference type="EMBL" id="SDJR01000001">
    <property type="protein sequence ID" value="RXR27829.1"/>
    <property type="molecule type" value="Genomic_DNA"/>
</dbReference>
<evidence type="ECO:0000313" key="1">
    <source>
        <dbReference type="EMBL" id="RXR27829.1"/>
    </source>
</evidence>
<proteinExistence type="predicted"/>
<dbReference type="STRING" id="1713.GCA_000718325_00983"/>
<evidence type="ECO:0000313" key="3">
    <source>
        <dbReference type="Proteomes" id="UP000289805"/>
    </source>
</evidence>
<dbReference type="RefSeq" id="WP_051702753.1">
    <property type="nucleotide sequence ID" value="NZ_JOFV01000004.1"/>
</dbReference>
<dbReference type="Proteomes" id="UP000290517">
    <property type="component" value="Unassembled WGS sequence"/>
</dbReference>
<gene>
    <name evidence="1" type="ORF">EQW73_00475</name>
    <name evidence="2" type="ORF">EQW78_05275</name>
</gene>
<organism evidence="2 3">
    <name type="scientific">Oerskovia turbata</name>
    <dbReference type="NCBI Taxonomy" id="1713"/>
    <lineage>
        <taxon>Bacteria</taxon>
        <taxon>Bacillati</taxon>
        <taxon>Actinomycetota</taxon>
        <taxon>Actinomycetes</taxon>
        <taxon>Micrococcales</taxon>
        <taxon>Cellulomonadaceae</taxon>
        <taxon>Oerskovia</taxon>
    </lineage>
</organism>
<sequence>MSYFTKPGDTDRTPNAPLSRDRVEAFLAGKGWNYGIDDDGDLGGGWDGNIFYFFVQGSKQEILQVRGRWHRTLPAEEHVGLVMLANDFNQRKVWPKVFCRVEGERVAIYTEVATDLEFGVADDQLGQLVECGLYSGLQFFEQLDEQFPASDADSSDANTFVEDRPL</sequence>
<dbReference type="AlphaFoldDB" id="A0A4Q1KZ93"/>
<protein>
    <submittedName>
        <fullName evidence="2">YbjN domain-containing protein</fullName>
    </submittedName>
</protein>
<dbReference type="EMBL" id="SDJQ01000007">
    <property type="protein sequence ID" value="RXR35733.1"/>
    <property type="molecule type" value="Genomic_DNA"/>
</dbReference>
<accession>A0A4Q1KZ93</accession>
<dbReference type="InterPro" id="IPR019660">
    <property type="entry name" value="Put_sensory_transdc_reg_YbjN"/>
</dbReference>
<reference evidence="3 4" key="1">
    <citation type="submission" date="2019-01" db="EMBL/GenBank/DDBJ databases">
        <title>Oerskovia turbata Genome sequencing and assembly.</title>
        <authorList>
            <person name="Dou T."/>
        </authorList>
    </citation>
    <scope>NUCLEOTIDE SEQUENCE [LARGE SCALE GENOMIC DNA]</scope>
    <source>
        <strain evidence="2 3">JCM12123</strain>
        <strain evidence="1 4">JCM3160</strain>
    </source>
</reference>
<dbReference type="Pfam" id="PF10722">
    <property type="entry name" value="YbjN"/>
    <property type="match status" value="1"/>
</dbReference>
<dbReference type="Proteomes" id="UP000289805">
    <property type="component" value="Unassembled WGS sequence"/>
</dbReference>
<evidence type="ECO:0000313" key="2">
    <source>
        <dbReference type="EMBL" id="RXR35733.1"/>
    </source>
</evidence>
<name>A0A4Q1KZ93_9CELL</name>
<evidence type="ECO:0000313" key="4">
    <source>
        <dbReference type="Proteomes" id="UP000290517"/>
    </source>
</evidence>
<dbReference type="OrthoDB" id="3256964at2"/>